<keyword evidence="3" id="KW-1185">Reference proteome</keyword>
<dbReference type="AlphaFoldDB" id="A0A164P9H9"/>
<accession>A0A164P9H9</accession>
<proteinExistence type="predicted"/>
<feature type="transmembrane region" description="Helical" evidence="1">
    <location>
        <begin position="120"/>
        <end position="139"/>
    </location>
</feature>
<organism evidence="2 3">
    <name type="scientific">Nocardia terpenica</name>
    <dbReference type="NCBI Taxonomy" id="455432"/>
    <lineage>
        <taxon>Bacteria</taxon>
        <taxon>Bacillati</taxon>
        <taxon>Actinomycetota</taxon>
        <taxon>Actinomycetes</taxon>
        <taxon>Mycobacteriales</taxon>
        <taxon>Nocardiaceae</taxon>
        <taxon>Nocardia</taxon>
    </lineage>
</organism>
<dbReference type="Proteomes" id="UP000076512">
    <property type="component" value="Unassembled WGS sequence"/>
</dbReference>
<sequence length="147" mass="15676">MEVVAMARAVAPVVRTRGAAPATGGDSYQERLAKYFPIETSGPYLAASAAVTGLTGAHTIERTVWLLVIFAVLGLGTIPLLMKQYPAASYRHRWLPIGFGVGAYCIWAYSLGALPEELHIYSPIAAVVLPILYAFGANFSPSTPEGH</sequence>
<protein>
    <submittedName>
        <fullName evidence="2">Uncharacterized protein</fullName>
    </submittedName>
</protein>
<feature type="transmembrane region" description="Helical" evidence="1">
    <location>
        <begin position="94"/>
        <end position="114"/>
    </location>
</feature>
<keyword evidence="1" id="KW-1133">Transmembrane helix</keyword>
<evidence type="ECO:0000313" key="2">
    <source>
        <dbReference type="EMBL" id="KZM75283.1"/>
    </source>
</evidence>
<evidence type="ECO:0000256" key="1">
    <source>
        <dbReference type="SAM" id="Phobius"/>
    </source>
</evidence>
<comment type="caution">
    <text evidence="2">The sequence shown here is derived from an EMBL/GenBank/DDBJ whole genome shotgun (WGS) entry which is preliminary data.</text>
</comment>
<dbReference type="EMBL" id="LWGR01000003">
    <property type="protein sequence ID" value="KZM75283.1"/>
    <property type="molecule type" value="Genomic_DNA"/>
</dbReference>
<feature type="transmembrane region" description="Helical" evidence="1">
    <location>
        <begin position="64"/>
        <end position="82"/>
    </location>
</feature>
<name>A0A164P9H9_9NOCA</name>
<gene>
    <name evidence="2" type="ORF">AWN90_17925</name>
</gene>
<keyword evidence="1" id="KW-0472">Membrane</keyword>
<evidence type="ECO:0000313" key="3">
    <source>
        <dbReference type="Proteomes" id="UP000076512"/>
    </source>
</evidence>
<keyword evidence="1" id="KW-0812">Transmembrane</keyword>
<reference evidence="2 3" key="1">
    <citation type="submission" date="2016-04" db="EMBL/GenBank/DDBJ databases">
        <authorList>
            <person name="Evans L.H."/>
            <person name="Alamgir A."/>
            <person name="Owens N."/>
            <person name="Weber N.D."/>
            <person name="Virtaneva K."/>
            <person name="Barbian K."/>
            <person name="Babar A."/>
            <person name="Rosenke K."/>
        </authorList>
    </citation>
    <scope>NUCLEOTIDE SEQUENCE [LARGE SCALE GENOMIC DNA]</scope>
    <source>
        <strain evidence="2 3">IFM 0406</strain>
    </source>
</reference>